<evidence type="ECO:0000256" key="4">
    <source>
        <dbReference type="ARBA" id="ARBA00023136"/>
    </source>
</evidence>
<dbReference type="InterPro" id="IPR004776">
    <property type="entry name" value="Mem_transp_PIN-like"/>
</dbReference>
<feature type="compositionally biased region" description="Acidic residues" evidence="5">
    <location>
        <begin position="9"/>
        <end position="27"/>
    </location>
</feature>
<keyword evidence="3 6" id="KW-1133">Transmembrane helix</keyword>
<keyword evidence="4 6" id="KW-0472">Membrane</keyword>
<evidence type="ECO:0000313" key="8">
    <source>
        <dbReference type="Proteomes" id="UP000774326"/>
    </source>
</evidence>
<evidence type="ECO:0000256" key="3">
    <source>
        <dbReference type="ARBA" id="ARBA00022989"/>
    </source>
</evidence>
<feature type="transmembrane region" description="Helical" evidence="6">
    <location>
        <begin position="322"/>
        <end position="346"/>
    </location>
</feature>
<dbReference type="GO" id="GO:0016020">
    <property type="term" value="C:membrane"/>
    <property type="evidence" value="ECO:0007669"/>
    <property type="project" value="UniProtKB-SubCell"/>
</dbReference>
<feature type="transmembrane region" description="Helical" evidence="6">
    <location>
        <begin position="248"/>
        <end position="271"/>
    </location>
</feature>
<feature type="compositionally biased region" description="Polar residues" evidence="5">
    <location>
        <begin position="42"/>
        <end position="60"/>
    </location>
</feature>
<dbReference type="Pfam" id="PF03547">
    <property type="entry name" value="Mem_trans"/>
    <property type="match status" value="1"/>
</dbReference>
<sequence>MRDEKDDLSLEELEESEQDDDDDDEEQSQQQATAATRPDLITVTQPSQMSLDTLDSNSAENAPVSASLAPKPYVTRSRASSISTTGTGTAPSIVSSSSVAGSTTQITRKHTNVSQMSQLSRQQSILSNMLGDNDTHNTHQIVKTFSHQVVNSENLPIQFDSISIKPKSQPAVPSNANANADAKQSNTSILHTLKSFLFFMLDNLKKPISLALLVAITIAMIPWVRAIFVQSNQVKIHSAPDNQPPLSFIIDFATYLGNASVPCGLLLLGATLSRLNIGEMPRFFWITPLLLSIMRLILMPIVGCLICWGLKKAHWFEGDDMLLFVCLIVWGVPNATSIIYISAYYAPIEKELQARYKQLNYLSLCYAIQYTVLIVSLPFLCVFSVKVILEY</sequence>
<feature type="region of interest" description="Disordered" evidence="5">
    <location>
        <begin position="1"/>
        <end position="96"/>
    </location>
</feature>
<dbReference type="InterPro" id="IPR040254">
    <property type="entry name" value="Ecm3-like"/>
</dbReference>
<accession>A0A9P8TSZ8</accession>
<comment type="caution">
    <text evidence="7">The sequence shown here is derived from an EMBL/GenBank/DDBJ whole genome shotgun (WGS) entry which is preliminary data.</text>
</comment>
<dbReference type="PANTHER" id="PTHR31274:SF1">
    <property type="entry name" value="AGL149CP"/>
    <property type="match status" value="1"/>
</dbReference>
<keyword evidence="2 6" id="KW-0812">Transmembrane</keyword>
<dbReference type="GO" id="GO:0055085">
    <property type="term" value="P:transmembrane transport"/>
    <property type="evidence" value="ECO:0007669"/>
    <property type="project" value="InterPro"/>
</dbReference>
<evidence type="ECO:0000313" key="7">
    <source>
        <dbReference type="EMBL" id="KAH3688776.1"/>
    </source>
</evidence>
<feature type="transmembrane region" description="Helical" evidence="6">
    <location>
        <begin position="366"/>
        <end position="389"/>
    </location>
</feature>
<reference evidence="7" key="2">
    <citation type="submission" date="2021-01" db="EMBL/GenBank/DDBJ databases">
        <authorList>
            <person name="Schikora-Tamarit M.A."/>
        </authorList>
    </citation>
    <scope>NUCLEOTIDE SEQUENCE</scope>
    <source>
        <strain evidence="7">CBS2887</strain>
    </source>
</reference>
<evidence type="ECO:0000256" key="6">
    <source>
        <dbReference type="SAM" id="Phobius"/>
    </source>
</evidence>
<comment type="subcellular location">
    <subcellularLocation>
        <location evidence="1">Membrane</location>
        <topology evidence="1">Multi-pass membrane protein</topology>
    </subcellularLocation>
</comment>
<dbReference type="Proteomes" id="UP000774326">
    <property type="component" value="Unassembled WGS sequence"/>
</dbReference>
<dbReference type="AlphaFoldDB" id="A0A9P8TSZ8"/>
<dbReference type="OrthoDB" id="435607at2759"/>
<dbReference type="PANTHER" id="PTHR31274">
    <property type="entry name" value="PROTEIN ECM3"/>
    <property type="match status" value="1"/>
</dbReference>
<feature type="transmembrane region" description="Helical" evidence="6">
    <location>
        <begin position="208"/>
        <end position="228"/>
    </location>
</feature>
<gene>
    <name evidence="7" type="ORF">WICPIJ_000220</name>
</gene>
<dbReference type="EMBL" id="JAEUBG010000154">
    <property type="protein sequence ID" value="KAH3688776.1"/>
    <property type="molecule type" value="Genomic_DNA"/>
</dbReference>
<proteinExistence type="predicted"/>
<feature type="compositionally biased region" description="Low complexity" evidence="5">
    <location>
        <begin position="75"/>
        <end position="96"/>
    </location>
</feature>
<reference evidence="7" key="1">
    <citation type="journal article" date="2021" name="Open Biol.">
        <title>Shared evolutionary footprints suggest mitochondrial oxidative damage underlies multiple complex I losses in fungi.</title>
        <authorList>
            <person name="Schikora-Tamarit M.A."/>
            <person name="Marcet-Houben M."/>
            <person name="Nosek J."/>
            <person name="Gabaldon T."/>
        </authorList>
    </citation>
    <scope>NUCLEOTIDE SEQUENCE</scope>
    <source>
        <strain evidence="7">CBS2887</strain>
    </source>
</reference>
<name>A0A9P8TSZ8_WICPI</name>
<keyword evidence="8" id="KW-1185">Reference proteome</keyword>
<organism evidence="7 8">
    <name type="scientific">Wickerhamomyces pijperi</name>
    <name type="common">Yeast</name>
    <name type="synonym">Pichia pijperi</name>
    <dbReference type="NCBI Taxonomy" id="599730"/>
    <lineage>
        <taxon>Eukaryota</taxon>
        <taxon>Fungi</taxon>
        <taxon>Dikarya</taxon>
        <taxon>Ascomycota</taxon>
        <taxon>Saccharomycotina</taxon>
        <taxon>Saccharomycetes</taxon>
        <taxon>Phaffomycetales</taxon>
        <taxon>Wickerhamomycetaceae</taxon>
        <taxon>Wickerhamomyces</taxon>
    </lineage>
</organism>
<evidence type="ECO:0000256" key="1">
    <source>
        <dbReference type="ARBA" id="ARBA00004141"/>
    </source>
</evidence>
<evidence type="ECO:0000256" key="2">
    <source>
        <dbReference type="ARBA" id="ARBA00022692"/>
    </source>
</evidence>
<evidence type="ECO:0000256" key="5">
    <source>
        <dbReference type="SAM" id="MobiDB-lite"/>
    </source>
</evidence>
<protein>
    <submittedName>
        <fullName evidence="7">Uncharacterized protein</fullName>
    </submittedName>
</protein>
<feature type="transmembrane region" description="Helical" evidence="6">
    <location>
        <begin position="283"/>
        <end position="310"/>
    </location>
</feature>